<feature type="transmembrane region" description="Helical" evidence="1">
    <location>
        <begin position="78"/>
        <end position="99"/>
    </location>
</feature>
<evidence type="ECO:0000256" key="1">
    <source>
        <dbReference type="SAM" id="Phobius"/>
    </source>
</evidence>
<feature type="transmembrane region" description="Helical" evidence="1">
    <location>
        <begin position="159"/>
        <end position="183"/>
    </location>
</feature>
<sequence length="276" mass="30314">MICEVREGDKQVVKQAAGLMAFVWGCWKLNLAGAMEFRISFMLTAGMMVVNNLVWIVFWGLYFQRFQVVNGWSLQDVMMMWAVSAGGFGLSAVLFGNAYRLASLIASGQLDVFLSQPKPVLLHILISRMSVSAIGDVLFALLVYVLFGDTSLAGIFKFMLALLIALLIFIFFVVLVQSLAFFIGNAEGIGQQVFNGLLAFSTYPTGIFSGWGKLILFTVIPAGFISYLPIGLLRSMEPLFVWQAIGVAAGLTIVGTAFFYYGLKRYSSGNSMGMRM</sequence>
<feature type="transmembrane region" description="Helical" evidence="1">
    <location>
        <begin position="120"/>
        <end position="147"/>
    </location>
</feature>
<evidence type="ECO:0000313" key="2">
    <source>
        <dbReference type="EMBL" id="MCU6796655.1"/>
    </source>
</evidence>
<accession>A0ABT2UPS0</accession>
<feature type="transmembrane region" description="Helical" evidence="1">
    <location>
        <begin position="37"/>
        <end position="58"/>
    </location>
</feature>
<evidence type="ECO:0000313" key="3">
    <source>
        <dbReference type="Proteomes" id="UP001652445"/>
    </source>
</evidence>
<dbReference type="EMBL" id="JAOQIO010000107">
    <property type="protein sequence ID" value="MCU6796655.1"/>
    <property type="molecule type" value="Genomic_DNA"/>
</dbReference>
<reference evidence="2 3" key="1">
    <citation type="submission" date="2022-09" db="EMBL/GenBank/DDBJ databases">
        <authorList>
            <person name="Han X.L."/>
            <person name="Wang Q."/>
            <person name="Lu T."/>
        </authorList>
    </citation>
    <scope>NUCLEOTIDE SEQUENCE [LARGE SCALE GENOMIC DNA]</scope>
    <source>
        <strain evidence="2 3">WQ 127069</strain>
    </source>
</reference>
<feature type="transmembrane region" description="Helical" evidence="1">
    <location>
        <begin position="239"/>
        <end position="263"/>
    </location>
</feature>
<gene>
    <name evidence="2" type="ORF">OB236_31470</name>
</gene>
<keyword evidence="3" id="KW-1185">Reference proteome</keyword>
<feature type="transmembrane region" description="Helical" evidence="1">
    <location>
        <begin position="214"/>
        <end position="233"/>
    </location>
</feature>
<dbReference type="Pfam" id="PF06182">
    <property type="entry name" value="ABC2_membrane_6"/>
    <property type="match status" value="1"/>
</dbReference>
<keyword evidence="1" id="KW-0472">Membrane</keyword>
<proteinExistence type="predicted"/>
<dbReference type="InterPro" id="IPR010390">
    <property type="entry name" value="ABC-2_transporter-like"/>
</dbReference>
<comment type="caution">
    <text evidence="2">The sequence shown here is derived from an EMBL/GenBank/DDBJ whole genome shotgun (WGS) entry which is preliminary data.</text>
</comment>
<protein>
    <submittedName>
        <fullName evidence="2">ABC-2 family transporter protein</fullName>
    </submittedName>
</protein>
<organism evidence="2 3">
    <name type="scientific">Paenibacillus baimaensis</name>
    <dbReference type="NCBI Taxonomy" id="2982185"/>
    <lineage>
        <taxon>Bacteria</taxon>
        <taxon>Bacillati</taxon>
        <taxon>Bacillota</taxon>
        <taxon>Bacilli</taxon>
        <taxon>Bacillales</taxon>
        <taxon>Paenibacillaceae</taxon>
        <taxon>Paenibacillus</taxon>
    </lineage>
</organism>
<dbReference type="Proteomes" id="UP001652445">
    <property type="component" value="Unassembled WGS sequence"/>
</dbReference>
<name>A0ABT2UPS0_9BACL</name>
<keyword evidence="1" id="KW-0812">Transmembrane</keyword>
<keyword evidence="1" id="KW-1133">Transmembrane helix</keyword>
<dbReference type="RefSeq" id="WP_262687621.1">
    <property type="nucleotide sequence ID" value="NZ_JAOQIO010000107.1"/>
</dbReference>
<dbReference type="PANTHER" id="PTHR36833">
    <property type="entry name" value="SLR0610 PROTEIN-RELATED"/>
    <property type="match status" value="1"/>
</dbReference>
<dbReference type="PANTHER" id="PTHR36833:SF1">
    <property type="entry name" value="INTEGRAL MEMBRANE TRANSPORT PROTEIN"/>
    <property type="match status" value="1"/>
</dbReference>